<gene>
    <name evidence="1" type="ORF">GQ607_017686</name>
</gene>
<organism evidence="1 2">
    <name type="scientific">Colletotrichum asianum</name>
    <dbReference type="NCBI Taxonomy" id="702518"/>
    <lineage>
        <taxon>Eukaryota</taxon>
        <taxon>Fungi</taxon>
        <taxon>Dikarya</taxon>
        <taxon>Ascomycota</taxon>
        <taxon>Pezizomycotina</taxon>
        <taxon>Sordariomycetes</taxon>
        <taxon>Hypocreomycetidae</taxon>
        <taxon>Glomerellales</taxon>
        <taxon>Glomerellaceae</taxon>
        <taxon>Colletotrichum</taxon>
        <taxon>Colletotrichum gloeosporioides species complex</taxon>
    </lineage>
</organism>
<sequence length="63" mass="7708">ITIDISINFYSYKFKYTAYTLAITIKEVSIKAYYSISKVKYYYTILYYIYNIIYTKDFSILYK</sequence>
<feature type="non-terminal residue" evidence="1">
    <location>
        <position position="1"/>
    </location>
</feature>
<accession>A0A8H3VVB9</accession>
<name>A0A8H3VVB9_9PEZI</name>
<keyword evidence="2" id="KW-1185">Reference proteome</keyword>
<proteinExistence type="predicted"/>
<protein>
    <submittedName>
        <fullName evidence="1">Uncharacterized protein</fullName>
    </submittedName>
</protein>
<dbReference type="EMBL" id="WOWK01000238">
    <property type="protein sequence ID" value="KAF0315075.1"/>
    <property type="molecule type" value="Genomic_DNA"/>
</dbReference>
<evidence type="ECO:0000313" key="2">
    <source>
        <dbReference type="Proteomes" id="UP000434172"/>
    </source>
</evidence>
<comment type="caution">
    <text evidence="1">The sequence shown here is derived from an EMBL/GenBank/DDBJ whole genome shotgun (WGS) entry which is preliminary data.</text>
</comment>
<dbReference type="Proteomes" id="UP000434172">
    <property type="component" value="Unassembled WGS sequence"/>
</dbReference>
<reference evidence="1 2" key="1">
    <citation type="submission" date="2019-12" db="EMBL/GenBank/DDBJ databases">
        <title>A genome sequence resource for the geographically widespread anthracnose pathogen Colletotrichum asianum.</title>
        <authorList>
            <person name="Meng Y."/>
        </authorList>
    </citation>
    <scope>NUCLEOTIDE SEQUENCE [LARGE SCALE GENOMIC DNA]</scope>
    <source>
        <strain evidence="1 2">ICMP 18580</strain>
    </source>
</reference>
<dbReference type="AlphaFoldDB" id="A0A8H3VVB9"/>
<evidence type="ECO:0000313" key="1">
    <source>
        <dbReference type="EMBL" id="KAF0315075.1"/>
    </source>
</evidence>